<dbReference type="FunFam" id="3.30.160.60:FF:001480">
    <property type="entry name" value="Si:cabz01071911.3"/>
    <property type="match status" value="1"/>
</dbReference>
<dbReference type="Pfam" id="PF07776">
    <property type="entry name" value="zf-AD"/>
    <property type="match status" value="1"/>
</dbReference>
<feature type="binding site" evidence="16">
    <location>
        <position position="19"/>
    </location>
    <ligand>
        <name>Zn(2+)</name>
        <dbReference type="ChEBI" id="CHEBI:29105"/>
    </ligand>
</feature>
<evidence type="ECO:0000256" key="4">
    <source>
        <dbReference type="ARBA" id="ARBA00022499"/>
    </source>
</evidence>
<dbReference type="FunFam" id="3.30.160.60:FF:000634">
    <property type="entry name" value="Zinc finger X-chromosomal protein"/>
    <property type="match status" value="1"/>
</dbReference>
<keyword evidence="11" id="KW-0238">DNA-binding</keyword>
<feature type="binding site" evidence="16">
    <location>
        <position position="60"/>
    </location>
    <ligand>
        <name>Zn(2+)</name>
        <dbReference type="ChEBI" id="CHEBI:29105"/>
    </ligand>
</feature>
<feature type="compositionally biased region" description="Low complexity" evidence="17">
    <location>
        <begin position="266"/>
        <end position="283"/>
    </location>
</feature>
<dbReference type="AlphaFoldDB" id="A0AAR5PGQ0"/>
<evidence type="ECO:0000256" key="17">
    <source>
        <dbReference type="SAM" id="MobiDB-lite"/>
    </source>
</evidence>
<proteinExistence type="inferred from homology"/>
<dbReference type="InterPro" id="IPR012934">
    <property type="entry name" value="Znf_AD"/>
</dbReference>
<dbReference type="GO" id="GO:0008270">
    <property type="term" value="F:zinc ion binding"/>
    <property type="evidence" value="ECO:0007669"/>
    <property type="project" value="UniProtKB-UniRule"/>
</dbReference>
<dbReference type="PANTHER" id="PTHR24393:SF15">
    <property type="entry name" value="IP01243P-RELATED"/>
    <property type="match status" value="1"/>
</dbReference>
<feature type="binding site" evidence="16">
    <location>
        <position position="22"/>
    </location>
    <ligand>
        <name>Zn(2+)</name>
        <dbReference type="ChEBI" id="CHEBI:29105"/>
    </ligand>
</feature>
<evidence type="ECO:0000256" key="9">
    <source>
        <dbReference type="ARBA" id="ARBA00022843"/>
    </source>
</evidence>
<dbReference type="FunFam" id="3.30.160.60:FF:000097">
    <property type="entry name" value="Zinc finger protein"/>
    <property type="match status" value="1"/>
</dbReference>
<dbReference type="SUPFAM" id="SSF57716">
    <property type="entry name" value="Glucocorticoid receptor-like (DNA-binding domain)"/>
    <property type="match status" value="1"/>
</dbReference>
<reference evidence="21" key="1">
    <citation type="journal article" date="2013" name="Genome Biol.">
        <title>Draft genome of the mountain pine beetle, Dendroctonus ponderosae Hopkins, a major forest pest.</title>
        <authorList>
            <person name="Keeling C.I."/>
            <person name="Yuen M.M."/>
            <person name="Liao N.Y."/>
            <person name="Docking T.R."/>
            <person name="Chan S.K."/>
            <person name="Taylor G.A."/>
            <person name="Palmquist D.L."/>
            <person name="Jackman S.D."/>
            <person name="Nguyen A."/>
            <person name="Li M."/>
            <person name="Henderson H."/>
            <person name="Janes J.K."/>
            <person name="Zhao Y."/>
            <person name="Pandoh P."/>
            <person name="Moore R."/>
            <person name="Sperling F.A."/>
            <person name="Huber D.P."/>
            <person name="Birol I."/>
            <person name="Jones S.J."/>
            <person name="Bohlmann J."/>
        </authorList>
    </citation>
    <scope>NUCLEOTIDE SEQUENCE</scope>
</reference>
<feature type="domain" description="C2H2-type" evidence="18">
    <location>
        <begin position="535"/>
        <end position="562"/>
    </location>
</feature>
<dbReference type="EnsemblMetazoa" id="XM_019904377.1">
    <property type="protein sequence ID" value="XP_019759936.1"/>
    <property type="gene ID" value="LOC109537581"/>
</dbReference>
<keyword evidence="12" id="KW-0804">Transcription</keyword>
<feature type="region of interest" description="Disordered" evidence="17">
    <location>
        <begin position="260"/>
        <end position="283"/>
    </location>
</feature>
<feature type="domain" description="C2H2-type" evidence="18">
    <location>
        <begin position="563"/>
        <end position="590"/>
    </location>
</feature>
<dbReference type="GO" id="GO:0001228">
    <property type="term" value="F:DNA-binding transcription activator activity, RNA polymerase II-specific"/>
    <property type="evidence" value="ECO:0007669"/>
    <property type="project" value="TreeGrafter"/>
</dbReference>
<dbReference type="Pfam" id="PF00096">
    <property type="entry name" value="zf-C2H2"/>
    <property type="match status" value="9"/>
</dbReference>
<evidence type="ECO:0000256" key="10">
    <source>
        <dbReference type="ARBA" id="ARBA00023015"/>
    </source>
</evidence>
<protein>
    <recommendedName>
        <fullName evidence="14">Zinc finger protein 865</fullName>
    </recommendedName>
</protein>
<name>A0AAR5PGQ0_DENPD</name>
<evidence type="ECO:0000313" key="20">
    <source>
        <dbReference type="EnsemblMetazoa" id="XP_019759936.1"/>
    </source>
</evidence>
<keyword evidence="8 16" id="KW-0862">Zinc</keyword>
<evidence type="ECO:0000256" key="15">
    <source>
        <dbReference type="PROSITE-ProRule" id="PRU00042"/>
    </source>
</evidence>
<keyword evidence="9" id="KW-0832">Ubl conjugation</keyword>
<comment type="subcellular location">
    <subcellularLocation>
        <location evidence="2">Nucleus</location>
    </subcellularLocation>
</comment>
<dbReference type="GO" id="GO:0000785">
    <property type="term" value="C:chromatin"/>
    <property type="evidence" value="ECO:0007669"/>
    <property type="project" value="UniProtKB-ARBA"/>
</dbReference>
<evidence type="ECO:0000256" key="2">
    <source>
        <dbReference type="ARBA" id="ARBA00004123"/>
    </source>
</evidence>
<keyword evidence="6" id="KW-0677">Repeat</keyword>
<dbReference type="Gene3D" id="3.30.160.60">
    <property type="entry name" value="Classic Zinc Finger"/>
    <property type="match status" value="11"/>
</dbReference>
<dbReference type="PROSITE" id="PS00028">
    <property type="entry name" value="ZINC_FINGER_C2H2_1"/>
    <property type="match status" value="11"/>
</dbReference>
<dbReference type="GO" id="GO:0005634">
    <property type="term" value="C:nucleus"/>
    <property type="evidence" value="ECO:0007669"/>
    <property type="project" value="UniProtKB-SubCell"/>
</dbReference>
<dbReference type="InterPro" id="IPR013087">
    <property type="entry name" value="Znf_C2H2_type"/>
</dbReference>
<evidence type="ECO:0000256" key="3">
    <source>
        <dbReference type="ARBA" id="ARBA00006991"/>
    </source>
</evidence>
<accession>A0AAR5PGQ0</accession>
<dbReference type="SUPFAM" id="SSF57667">
    <property type="entry name" value="beta-beta-alpha zinc fingers"/>
    <property type="match status" value="7"/>
</dbReference>
<reference evidence="20" key="2">
    <citation type="submission" date="2024-08" db="UniProtKB">
        <authorList>
            <consortium name="EnsemblMetazoa"/>
        </authorList>
    </citation>
    <scope>IDENTIFICATION</scope>
</reference>
<evidence type="ECO:0000313" key="21">
    <source>
        <dbReference type="Proteomes" id="UP000019118"/>
    </source>
</evidence>
<dbReference type="FunFam" id="3.30.160.60:FF:000072">
    <property type="entry name" value="zinc finger protein 143 isoform X1"/>
    <property type="match status" value="1"/>
</dbReference>
<keyword evidence="5 16" id="KW-0479">Metal-binding</keyword>
<evidence type="ECO:0000256" key="16">
    <source>
        <dbReference type="PROSITE-ProRule" id="PRU01263"/>
    </source>
</evidence>
<dbReference type="SMART" id="SM00355">
    <property type="entry name" value="ZnF_C2H2"/>
    <property type="match status" value="11"/>
</dbReference>
<feature type="domain" description="C2H2-type" evidence="18">
    <location>
        <begin position="452"/>
        <end position="479"/>
    </location>
</feature>
<dbReference type="InterPro" id="IPR036236">
    <property type="entry name" value="Znf_C2H2_sf"/>
</dbReference>
<evidence type="ECO:0000256" key="14">
    <source>
        <dbReference type="ARBA" id="ARBA00068876"/>
    </source>
</evidence>
<dbReference type="PROSITE" id="PS51915">
    <property type="entry name" value="ZAD"/>
    <property type="match status" value="1"/>
</dbReference>
<comment type="similarity">
    <text evidence="3">Belongs to the krueppel C2H2-type zinc-finger protein family.</text>
</comment>
<keyword evidence="10" id="KW-0805">Transcription regulation</keyword>
<evidence type="ECO:0000256" key="11">
    <source>
        <dbReference type="ARBA" id="ARBA00023125"/>
    </source>
</evidence>
<dbReference type="GO" id="GO:0000978">
    <property type="term" value="F:RNA polymerase II cis-regulatory region sequence-specific DNA binding"/>
    <property type="evidence" value="ECO:0007669"/>
    <property type="project" value="TreeGrafter"/>
</dbReference>
<evidence type="ECO:0000256" key="5">
    <source>
        <dbReference type="ARBA" id="ARBA00022723"/>
    </source>
</evidence>
<evidence type="ECO:0000256" key="6">
    <source>
        <dbReference type="ARBA" id="ARBA00022737"/>
    </source>
</evidence>
<dbReference type="FunFam" id="3.30.160.60:FF:000145">
    <property type="entry name" value="Zinc finger protein 574"/>
    <property type="match status" value="2"/>
</dbReference>
<keyword evidence="21" id="KW-1185">Reference proteome</keyword>
<dbReference type="GO" id="GO:0040029">
    <property type="term" value="P:epigenetic regulation of gene expression"/>
    <property type="evidence" value="ECO:0007669"/>
    <property type="project" value="UniProtKB-ARBA"/>
</dbReference>
<dbReference type="PROSITE" id="PS50157">
    <property type="entry name" value="ZINC_FINGER_C2H2_2"/>
    <property type="match status" value="12"/>
</dbReference>
<feature type="domain" description="C2H2-type" evidence="18">
    <location>
        <begin position="369"/>
        <end position="396"/>
    </location>
</feature>
<evidence type="ECO:0000256" key="7">
    <source>
        <dbReference type="ARBA" id="ARBA00022771"/>
    </source>
</evidence>
<feature type="domain" description="ZAD" evidence="19">
    <location>
        <begin position="17"/>
        <end position="87"/>
    </location>
</feature>
<evidence type="ECO:0000256" key="12">
    <source>
        <dbReference type="ARBA" id="ARBA00023163"/>
    </source>
</evidence>
<dbReference type="FunFam" id="3.30.160.60:FF:000100">
    <property type="entry name" value="Zinc finger 45-like"/>
    <property type="match status" value="1"/>
</dbReference>
<feature type="compositionally biased region" description="Basic and acidic residues" evidence="17">
    <location>
        <begin position="135"/>
        <end position="147"/>
    </location>
</feature>
<keyword evidence="7 15" id="KW-0863">Zinc-finger</keyword>
<evidence type="ECO:0000256" key="13">
    <source>
        <dbReference type="ARBA" id="ARBA00023242"/>
    </source>
</evidence>
<keyword evidence="4" id="KW-1017">Isopeptide bond</keyword>
<dbReference type="GO" id="GO:0003682">
    <property type="term" value="F:chromatin binding"/>
    <property type="evidence" value="ECO:0007669"/>
    <property type="project" value="UniProtKB-ARBA"/>
</dbReference>
<evidence type="ECO:0000256" key="1">
    <source>
        <dbReference type="ARBA" id="ARBA00003767"/>
    </source>
</evidence>
<dbReference type="SMART" id="SM00868">
    <property type="entry name" value="zf-AD"/>
    <property type="match status" value="1"/>
</dbReference>
<comment type="function">
    <text evidence="1">May be involved in transcriptional regulation.</text>
</comment>
<feature type="domain" description="C2H2-type" evidence="18">
    <location>
        <begin position="313"/>
        <end position="340"/>
    </location>
</feature>
<dbReference type="FunFam" id="3.30.160.60:FF:000446">
    <property type="entry name" value="Zinc finger protein"/>
    <property type="match status" value="1"/>
</dbReference>
<feature type="compositionally biased region" description="Polar residues" evidence="17">
    <location>
        <begin position="150"/>
        <end position="167"/>
    </location>
</feature>
<feature type="domain" description="C2H2-type" evidence="18">
    <location>
        <begin position="480"/>
        <end position="507"/>
    </location>
</feature>
<feature type="domain" description="C2H2-type" evidence="18">
    <location>
        <begin position="591"/>
        <end position="613"/>
    </location>
</feature>
<evidence type="ECO:0000259" key="18">
    <source>
        <dbReference type="PROSITE" id="PS50157"/>
    </source>
</evidence>
<evidence type="ECO:0000256" key="8">
    <source>
        <dbReference type="ARBA" id="ARBA00022833"/>
    </source>
</evidence>
<keyword evidence="13" id="KW-0539">Nucleus</keyword>
<dbReference type="Proteomes" id="UP000019118">
    <property type="component" value="Unassembled WGS sequence"/>
</dbReference>
<feature type="domain" description="C2H2-type" evidence="18">
    <location>
        <begin position="341"/>
        <end position="368"/>
    </location>
</feature>
<evidence type="ECO:0000259" key="19">
    <source>
        <dbReference type="PROSITE" id="PS51915"/>
    </source>
</evidence>
<feature type="binding site" evidence="16">
    <location>
        <position position="63"/>
    </location>
    <ligand>
        <name>Zn(2+)</name>
        <dbReference type="ChEBI" id="CHEBI:29105"/>
    </ligand>
</feature>
<dbReference type="FunFam" id="3.30.160.60:FF:000624">
    <property type="entry name" value="zinc finger protein 697"/>
    <property type="match status" value="2"/>
</dbReference>
<organism evidence="20 21">
    <name type="scientific">Dendroctonus ponderosae</name>
    <name type="common">Mountain pine beetle</name>
    <dbReference type="NCBI Taxonomy" id="77166"/>
    <lineage>
        <taxon>Eukaryota</taxon>
        <taxon>Metazoa</taxon>
        <taxon>Ecdysozoa</taxon>
        <taxon>Arthropoda</taxon>
        <taxon>Hexapoda</taxon>
        <taxon>Insecta</taxon>
        <taxon>Pterygota</taxon>
        <taxon>Neoptera</taxon>
        <taxon>Endopterygota</taxon>
        <taxon>Coleoptera</taxon>
        <taxon>Polyphaga</taxon>
        <taxon>Cucujiformia</taxon>
        <taxon>Curculionidae</taxon>
        <taxon>Scolytinae</taxon>
        <taxon>Dendroctonus</taxon>
    </lineage>
</organism>
<dbReference type="FunFam" id="3.30.160.60:FF:000690">
    <property type="entry name" value="Zinc finger protein 354C"/>
    <property type="match status" value="1"/>
</dbReference>
<sequence>MWEVLQGLMETQLNLSNCCRTCLRSTGDLIPLESNDQEAVKFTCKLQSCLSEIDFPRFICNYCIGQLRVSYDFRNNCINTNQSLQKCLKKVQQPKVEENKVLYNCLATGQAQNVVSVRDGNNPEYIQFYNSAEQLAKRDSEQSDRSSSRGPTTESAKENVSNTYNQPQAIEMEVRDIQEIFIEHKPTDIKDQGKVILGNGQEYNIDDLEIADENAIPLNVVPKPDSIKNAHYSDIVITRYGNSQSEAILGADQIISAKLLSPSPGPSQGNQSSIDGNKTSTSNTNTCSVCGNTYKKRANLKVHMRSHTGEKPFECKYCVKKFHHSSHLKEHIRRHMGKKPFPCTVCPKRFTIKRELTMHMKSHTGDKPFACTICDRRCLTSSDLKIHVRTHTGEKPYSCEHCERKFSSPYILSSHLKIHTGDRPFPCTICEKTFTQSSHLSVHMKRHTGEKFAYKLCPATFTHSSQLTVHNREYTGKQPYKCMVCDKLCNYASELQAHMSKHTGEKFTCTICQKQFTTNTYLQEHTRVHTGENLFACTVCDRNFTRQQYLLKHMRTHTGDKPFSCSVCQKTFSQASSLKVHSRIHTGERTYVCDLCEKIFSSSSDLYKHSKRHKKYISL</sequence>
<feature type="domain" description="C2H2-type" evidence="18">
    <location>
        <begin position="425"/>
        <end position="452"/>
    </location>
</feature>
<feature type="domain" description="C2H2-type" evidence="18">
    <location>
        <begin position="507"/>
        <end position="534"/>
    </location>
</feature>
<dbReference type="PANTHER" id="PTHR24393">
    <property type="entry name" value="ZINC FINGER PROTEIN"/>
    <property type="match status" value="1"/>
</dbReference>
<dbReference type="GO" id="GO:0048598">
    <property type="term" value="P:embryonic morphogenesis"/>
    <property type="evidence" value="ECO:0007669"/>
    <property type="project" value="UniProtKB-ARBA"/>
</dbReference>
<feature type="domain" description="C2H2-type" evidence="18">
    <location>
        <begin position="397"/>
        <end position="424"/>
    </location>
</feature>
<feature type="region of interest" description="Disordered" evidence="17">
    <location>
        <begin position="135"/>
        <end position="167"/>
    </location>
</feature>
<feature type="domain" description="C2H2-type" evidence="18">
    <location>
        <begin position="285"/>
        <end position="312"/>
    </location>
</feature>